<evidence type="ECO:0000256" key="1">
    <source>
        <dbReference type="ARBA" id="ARBA00010641"/>
    </source>
</evidence>
<evidence type="ECO:0000256" key="3">
    <source>
        <dbReference type="ARBA" id="ARBA00023082"/>
    </source>
</evidence>
<dbReference type="InterPro" id="IPR036388">
    <property type="entry name" value="WH-like_DNA-bd_sf"/>
</dbReference>
<dbReference type="EMBL" id="QGGO01000051">
    <property type="protein sequence ID" value="PWK16126.1"/>
    <property type="molecule type" value="Genomic_DNA"/>
</dbReference>
<evidence type="ECO:0000313" key="7">
    <source>
        <dbReference type="EMBL" id="PWK16126.1"/>
    </source>
</evidence>
<dbReference type="Pfam" id="PF04542">
    <property type="entry name" value="Sigma70_r2"/>
    <property type="match status" value="1"/>
</dbReference>
<feature type="domain" description="RNA polymerase sigma factor 70 region 4 type 2" evidence="6">
    <location>
        <begin position="122"/>
        <end position="171"/>
    </location>
</feature>
<feature type="domain" description="RNA polymerase sigma-70 region 2" evidence="5">
    <location>
        <begin position="25"/>
        <end position="88"/>
    </location>
</feature>
<dbReference type="GO" id="GO:0016987">
    <property type="term" value="F:sigma factor activity"/>
    <property type="evidence" value="ECO:0007669"/>
    <property type="project" value="UniProtKB-KW"/>
</dbReference>
<dbReference type="Pfam" id="PF08281">
    <property type="entry name" value="Sigma70_r4_2"/>
    <property type="match status" value="1"/>
</dbReference>
<keyword evidence="8" id="KW-1185">Reference proteome</keyword>
<sequence length="191" mass="22560">MIQIPDSDILLAIRQGNERVFETVFKKHYQALCNYACGILKDMDDAEEVVQSIFLKFWEQRAEIEISVSLKSYLYRAVHNTCLNRLKHLKIQETYRQYVGDYLENTHDSATDILDKVELESRIADALEKLPEQCRLIFKMSRFEELKYQEIADRLRLSIKTVENQIGKALKIMRTELADYLPIILLMMLFF</sequence>
<dbReference type="InterPro" id="IPR013324">
    <property type="entry name" value="RNA_pol_sigma_r3/r4-like"/>
</dbReference>
<keyword evidence="4" id="KW-0804">Transcription</keyword>
<dbReference type="InterPro" id="IPR013325">
    <property type="entry name" value="RNA_pol_sigma_r2"/>
</dbReference>
<dbReference type="SUPFAM" id="SSF88946">
    <property type="entry name" value="Sigma2 domain of RNA polymerase sigma factors"/>
    <property type="match status" value="1"/>
</dbReference>
<protein>
    <submittedName>
        <fullName evidence="7">RNA polymerase sigma-70 factor (ECF subfamily)</fullName>
    </submittedName>
</protein>
<name>A0A316DEH6_9BACT</name>
<dbReference type="InterPro" id="IPR007627">
    <property type="entry name" value="RNA_pol_sigma70_r2"/>
</dbReference>
<dbReference type="Gene3D" id="1.10.10.10">
    <property type="entry name" value="Winged helix-like DNA-binding domain superfamily/Winged helix DNA-binding domain"/>
    <property type="match status" value="1"/>
</dbReference>
<evidence type="ECO:0000256" key="4">
    <source>
        <dbReference type="ARBA" id="ARBA00023163"/>
    </source>
</evidence>
<evidence type="ECO:0000259" key="5">
    <source>
        <dbReference type="Pfam" id="PF04542"/>
    </source>
</evidence>
<dbReference type="GO" id="GO:0003677">
    <property type="term" value="F:DNA binding"/>
    <property type="evidence" value="ECO:0007669"/>
    <property type="project" value="InterPro"/>
</dbReference>
<dbReference type="Gene3D" id="1.10.1740.10">
    <property type="match status" value="1"/>
</dbReference>
<comment type="similarity">
    <text evidence="1">Belongs to the sigma-70 factor family. ECF subfamily.</text>
</comment>
<dbReference type="NCBIfam" id="TIGR02937">
    <property type="entry name" value="sigma70-ECF"/>
    <property type="match status" value="1"/>
</dbReference>
<accession>A0A316DEH6</accession>
<dbReference type="InterPro" id="IPR014327">
    <property type="entry name" value="RNA_pol_sigma70_bacteroid"/>
</dbReference>
<evidence type="ECO:0000256" key="2">
    <source>
        <dbReference type="ARBA" id="ARBA00023015"/>
    </source>
</evidence>
<dbReference type="InterPro" id="IPR014284">
    <property type="entry name" value="RNA_pol_sigma-70_dom"/>
</dbReference>
<dbReference type="RefSeq" id="WP_170117768.1">
    <property type="nucleotide sequence ID" value="NZ_QGGO01000051.1"/>
</dbReference>
<dbReference type="InterPro" id="IPR039425">
    <property type="entry name" value="RNA_pol_sigma-70-like"/>
</dbReference>
<dbReference type="InterPro" id="IPR013249">
    <property type="entry name" value="RNA_pol_sigma70_r4_t2"/>
</dbReference>
<dbReference type="SUPFAM" id="SSF88659">
    <property type="entry name" value="Sigma3 and sigma4 domains of RNA polymerase sigma factors"/>
    <property type="match status" value="1"/>
</dbReference>
<keyword evidence="2" id="KW-0805">Transcription regulation</keyword>
<dbReference type="Proteomes" id="UP000245489">
    <property type="component" value="Unassembled WGS sequence"/>
</dbReference>
<dbReference type="AlphaFoldDB" id="A0A316DEH6"/>
<dbReference type="NCBIfam" id="TIGR02985">
    <property type="entry name" value="Sig70_bacteroi1"/>
    <property type="match status" value="1"/>
</dbReference>
<evidence type="ECO:0000259" key="6">
    <source>
        <dbReference type="Pfam" id="PF08281"/>
    </source>
</evidence>
<organism evidence="7 8">
    <name type="scientific">Arcicella aurantiaca</name>
    <dbReference type="NCBI Taxonomy" id="591202"/>
    <lineage>
        <taxon>Bacteria</taxon>
        <taxon>Pseudomonadati</taxon>
        <taxon>Bacteroidota</taxon>
        <taxon>Cytophagia</taxon>
        <taxon>Cytophagales</taxon>
        <taxon>Flectobacillaceae</taxon>
        <taxon>Arcicella</taxon>
    </lineage>
</organism>
<proteinExistence type="inferred from homology"/>
<dbReference type="PANTHER" id="PTHR43133:SF46">
    <property type="entry name" value="RNA POLYMERASE SIGMA-70 FACTOR ECF SUBFAMILY"/>
    <property type="match status" value="1"/>
</dbReference>
<evidence type="ECO:0000313" key="8">
    <source>
        <dbReference type="Proteomes" id="UP000245489"/>
    </source>
</evidence>
<dbReference type="CDD" id="cd06171">
    <property type="entry name" value="Sigma70_r4"/>
    <property type="match status" value="1"/>
</dbReference>
<comment type="caution">
    <text evidence="7">The sequence shown here is derived from an EMBL/GenBank/DDBJ whole genome shotgun (WGS) entry which is preliminary data.</text>
</comment>
<keyword evidence="3" id="KW-0731">Sigma factor</keyword>
<dbReference type="GO" id="GO:0006352">
    <property type="term" value="P:DNA-templated transcription initiation"/>
    <property type="evidence" value="ECO:0007669"/>
    <property type="project" value="InterPro"/>
</dbReference>
<gene>
    <name evidence="7" type="ORF">LV89_04901</name>
</gene>
<dbReference type="PANTHER" id="PTHR43133">
    <property type="entry name" value="RNA POLYMERASE ECF-TYPE SIGMA FACTO"/>
    <property type="match status" value="1"/>
</dbReference>
<reference evidence="7 8" key="1">
    <citation type="submission" date="2018-05" db="EMBL/GenBank/DDBJ databases">
        <title>Genomic Encyclopedia of Archaeal and Bacterial Type Strains, Phase II (KMG-II): from individual species to whole genera.</title>
        <authorList>
            <person name="Goeker M."/>
        </authorList>
    </citation>
    <scope>NUCLEOTIDE SEQUENCE [LARGE SCALE GENOMIC DNA]</scope>
    <source>
        <strain evidence="7 8">DSM 22214</strain>
    </source>
</reference>